<dbReference type="InterPro" id="IPR012337">
    <property type="entry name" value="RNaseH-like_sf"/>
</dbReference>
<reference evidence="4" key="1">
    <citation type="submission" date="2020-07" db="EMBL/GenBank/DDBJ databases">
        <authorList>
            <person name="Pettersson B.M.F."/>
            <person name="Behra P.R.K."/>
            <person name="Ramesh M."/>
            <person name="Das S."/>
            <person name="Dasgupta S."/>
            <person name="Kirsebom L.A."/>
        </authorList>
    </citation>
    <scope>NUCLEOTIDE SEQUENCE</scope>
    <source>
        <strain evidence="4">DSM 44203</strain>
    </source>
</reference>
<comment type="caution">
    <text evidence="4">The sequence shown here is derived from an EMBL/GenBank/DDBJ whole genome shotgun (WGS) entry which is preliminary data.</text>
</comment>
<comment type="function">
    <text evidence="1">Involved in the transposition of the insertion sequence.</text>
</comment>
<dbReference type="EMBL" id="JACKTI010000038">
    <property type="protein sequence ID" value="MCV7024687.1"/>
    <property type="molecule type" value="Genomic_DNA"/>
</dbReference>
<name>A0AAW5SMF8_MYCNV</name>
<evidence type="ECO:0000256" key="1">
    <source>
        <dbReference type="ARBA" id="ARBA00002286"/>
    </source>
</evidence>
<dbReference type="PANTHER" id="PTHR46889:SF5">
    <property type="entry name" value="INTEGRASE PROTEIN"/>
    <property type="match status" value="1"/>
</dbReference>
<feature type="coiled-coil region" evidence="2">
    <location>
        <begin position="49"/>
        <end position="76"/>
    </location>
</feature>
<evidence type="ECO:0000256" key="2">
    <source>
        <dbReference type="SAM" id="Coils"/>
    </source>
</evidence>
<dbReference type="Pfam" id="PF00665">
    <property type="entry name" value="rve"/>
    <property type="match status" value="1"/>
</dbReference>
<evidence type="ECO:0000313" key="4">
    <source>
        <dbReference type="EMBL" id="MCV7024687.1"/>
    </source>
</evidence>
<accession>A0AAW5SMF8</accession>
<proteinExistence type="predicted"/>
<sequence>MVSDLRSDTTSEWEAMGRVADLLGVGTAETVRKWVRQAEIDAGDRAGQTSEESEILRKLRRENAELKRANAILKAASGFLRRRARPAVSVVVEFISAHQHKRVGADGLKWGVESMCAVLSEYGVTIAPSTYYAHRARRGPSKADWADAQVIDAIWQLRRSNKLYRVLGARKTWIVLRTNGFDVSRCVVERVMREMGWRGACKRRRVRTTVADPAATRAPDRVARRFVAEAPDRLWVADFTYCRTRAGWAYTAFVTDVYARKIVGWKVATEMTQKLVTEAINHAIDTRKRSGAATLTDLIHHSDAGSQYTAVAFTEHLAAEGIVPSIGSVGDSFDNALAESVNSSYKTELIDHQPLYPGATELSLATAEWVAFYNRQRPNGYCQDLTPDRAEALYYHRQRHPHAEEALR</sequence>
<dbReference type="SUPFAM" id="SSF53098">
    <property type="entry name" value="Ribonuclease H-like"/>
    <property type="match status" value="1"/>
</dbReference>
<evidence type="ECO:0000259" key="3">
    <source>
        <dbReference type="PROSITE" id="PS50994"/>
    </source>
</evidence>
<dbReference type="Gene3D" id="3.30.420.10">
    <property type="entry name" value="Ribonuclease H-like superfamily/Ribonuclease H"/>
    <property type="match status" value="1"/>
</dbReference>
<dbReference type="InterPro" id="IPR009057">
    <property type="entry name" value="Homeodomain-like_sf"/>
</dbReference>
<dbReference type="Gene3D" id="1.10.10.10">
    <property type="entry name" value="Winged helix-like DNA-binding domain superfamily/Winged helix DNA-binding domain"/>
    <property type="match status" value="1"/>
</dbReference>
<dbReference type="InterPro" id="IPR001584">
    <property type="entry name" value="Integrase_cat-core"/>
</dbReference>
<dbReference type="Proteomes" id="UP001207528">
    <property type="component" value="Unassembled WGS sequence"/>
</dbReference>
<dbReference type="InterPro" id="IPR036397">
    <property type="entry name" value="RNaseH_sf"/>
</dbReference>
<dbReference type="InterPro" id="IPR048020">
    <property type="entry name" value="Transpos_IS3"/>
</dbReference>
<reference evidence="4" key="2">
    <citation type="journal article" date="2022" name="BMC Genomics">
        <title>Comparative genome analysis of mycobacteria focusing on tRNA and non-coding RNA.</title>
        <authorList>
            <person name="Behra P.R.K."/>
            <person name="Pettersson B.M.F."/>
            <person name="Ramesh M."/>
            <person name="Das S."/>
            <person name="Dasgupta S."/>
            <person name="Kirsebom L.A."/>
        </authorList>
    </citation>
    <scope>NUCLEOTIDE SEQUENCE</scope>
    <source>
        <strain evidence="4">DSM 44203</strain>
    </source>
</reference>
<dbReference type="RefSeq" id="WP_263987659.1">
    <property type="nucleotide sequence ID" value="NZ_JACKTI010000038.1"/>
</dbReference>
<dbReference type="PANTHER" id="PTHR46889">
    <property type="entry name" value="TRANSPOSASE INSF FOR INSERTION SEQUENCE IS3B-RELATED"/>
    <property type="match status" value="1"/>
</dbReference>
<dbReference type="PROSITE" id="PS50994">
    <property type="entry name" value="INTEGRASE"/>
    <property type="match status" value="1"/>
</dbReference>
<dbReference type="InterPro" id="IPR050900">
    <property type="entry name" value="Transposase_IS3/IS150/IS904"/>
</dbReference>
<feature type="domain" description="Integrase catalytic" evidence="3">
    <location>
        <begin position="227"/>
        <end position="395"/>
    </location>
</feature>
<organism evidence="4 5">
    <name type="scientific">Mycolicibacterium novocastrense</name>
    <name type="common">Mycobacterium novocastrense</name>
    <dbReference type="NCBI Taxonomy" id="59813"/>
    <lineage>
        <taxon>Bacteria</taxon>
        <taxon>Bacillati</taxon>
        <taxon>Actinomycetota</taxon>
        <taxon>Actinomycetes</taxon>
        <taxon>Mycobacteriales</taxon>
        <taxon>Mycobacteriaceae</taxon>
        <taxon>Mycolicibacterium</taxon>
    </lineage>
</organism>
<evidence type="ECO:0000313" key="5">
    <source>
        <dbReference type="Proteomes" id="UP001207528"/>
    </source>
</evidence>
<dbReference type="Pfam" id="PF13276">
    <property type="entry name" value="HTH_21"/>
    <property type="match status" value="1"/>
</dbReference>
<dbReference type="AlphaFoldDB" id="A0AAW5SMF8"/>
<dbReference type="GO" id="GO:0003676">
    <property type="term" value="F:nucleic acid binding"/>
    <property type="evidence" value="ECO:0007669"/>
    <property type="project" value="InterPro"/>
</dbReference>
<dbReference type="GO" id="GO:0015074">
    <property type="term" value="P:DNA integration"/>
    <property type="evidence" value="ECO:0007669"/>
    <property type="project" value="InterPro"/>
</dbReference>
<dbReference type="InterPro" id="IPR025948">
    <property type="entry name" value="HTH-like_dom"/>
</dbReference>
<dbReference type="NCBIfam" id="NF033516">
    <property type="entry name" value="transpos_IS3"/>
    <property type="match status" value="1"/>
</dbReference>
<protein>
    <submittedName>
        <fullName evidence="4">IS3 family transposase</fullName>
    </submittedName>
</protein>
<dbReference type="SUPFAM" id="SSF46689">
    <property type="entry name" value="Homeodomain-like"/>
    <property type="match status" value="1"/>
</dbReference>
<dbReference type="InterPro" id="IPR036388">
    <property type="entry name" value="WH-like_DNA-bd_sf"/>
</dbReference>
<keyword evidence="2" id="KW-0175">Coiled coil</keyword>
<gene>
    <name evidence="4" type="ORF">H7I77_15240</name>
</gene>